<dbReference type="PANTHER" id="PTHR43133">
    <property type="entry name" value="RNA POLYMERASE ECF-TYPE SIGMA FACTO"/>
    <property type="match status" value="1"/>
</dbReference>
<evidence type="ECO:0000313" key="9">
    <source>
        <dbReference type="EMBL" id="MCO1654066.1"/>
    </source>
</evidence>
<dbReference type="NCBIfam" id="TIGR02937">
    <property type="entry name" value="sigma70-ECF"/>
    <property type="match status" value="1"/>
</dbReference>
<organism evidence="9 10">
    <name type="scientific">Pseudonocardia humida</name>
    <dbReference type="NCBI Taxonomy" id="2800819"/>
    <lineage>
        <taxon>Bacteria</taxon>
        <taxon>Bacillati</taxon>
        <taxon>Actinomycetota</taxon>
        <taxon>Actinomycetes</taxon>
        <taxon>Pseudonocardiales</taxon>
        <taxon>Pseudonocardiaceae</taxon>
        <taxon>Pseudonocardia</taxon>
    </lineage>
</organism>
<accession>A0ABT0ZTL2</accession>
<evidence type="ECO:0000259" key="7">
    <source>
        <dbReference type="Pfam" id="PF04542"/>
    </source>
</evidence>
<feature type="region of interest" description="Disordered" evidence="6">
    <location>
        <begin position="91"/>
        <end position="127"/>
    </location>
</feature>
<comment type="similarity">
    <text evidence="1">Belongs to the sigma-70 factor family. ECF subfamily.</text>
</comment>
<dbReference type="InterPro" id="IPR007627">
    <property type="entry name" value="RNA_pol_sigma70_r2"/>
</dbReference>
<keyword evidence="5" id="KW-0804">Transcription</keyword>
<dbReference type="SUPFAM" id="SSF88659">
    <property type="entry name" value="Sigma3 and sigma4 domains of RNA polymerase sigma factors"/>
    <property type="match status" value="1"/>
</dbReference>
<dbReference type="Pfam" id="PF08281">
    <property type="entry name" value="Sigma70_r4_2"/>
    <property type="match status" value="1"/>
</dbReference>
<evidence type="ECO:0000256" key="5">
    <source>
        <dbReference type="ARBA" id="ARBA00023163"/>
    </source>
</evidence>
<dbReference type="PANTHER" id="PTHR43133:SF8">
    <property type="entry name" value="RNA POLYMERASE SIGMA FACTOR HI_1459-RELATED"/>
    <property type="match status" value="1"/>
</dbReference>
<name>A0ABT0ZTL2_9PSEU</name>
<dbReference type="Gene3D" id="1.10.1740.10">
    <property type="match status" value="1"/>
</dbReference>
<dbReference type="InterPro" id="IPR013324">
    <property type="entry name" value="RNA_pol_sigma_r3/r4-like"/>
</dbReference>
<sequence>MDAAERTRQRVCRALLDDLDAGYGEVVREYGGVVHSVARALTRSAADAEDLTAEAFLRAYRALAGYPAERIAVLALRPWLLTVLRNTARNAARDAARRPAGPPRYEPTERELDPGPTALDDPADHAERAEAGRGLAALLARLPEAQRTAVVLRHALDLPIAEVAQVLRVGEGTAKSHVSRGLHRLRALVTAAGTEPGPDGEPAHRVLASGRRDR</sequence>
<dbReference type="Pfam" id="PF04542">
    <property type="entry name" value="Sigma70_r2"/>
    <property type="match status" value="1"/>
</dbReference>
<reference evidence="9" key="1">
    <citation type="submission" date="2021-04" db="EMBL/GenBank/DDBJ databases">
        <title>Pseudonocardia sp. nov., isolated from sandy soil of mangrove forest.</title>
        <authorList>
            <person name="Zan Z."/>
            <person name="Huang R."/>
            <person name="Liu W."/>
        </authorList>
    </citation>
    <scope>NUCLEOTIDE SEQUENCE</scope>
    <source>
        <strain evidence="9">S2-4</strain>
    </source>
</reference>
<dbReference type="InterPro" id="IPR013249">
    <property type="entry name" value="RNA_pol_sigma70_r4_t2"/>
</dbReference>
<evidence type="ECO:0000313" key="10">
    <source>
        <dbReference type="Proteomes" id="UP001165283"/>
    </source>
</evidence>
<evidence type="ECO:0000256" key="2">
    <source>
        <dbReference type="ARBA" id="ARBA00023015"/>
    </source>
</evidence>
<evidence type="ECO:0000256" key="6">
    <source>
        <dbReference type="SAM" id="MobiDB-lite"/>
    </source>
</evidence>
<evidence type="ECO:0000256" key="3">
    <source>
        <dbReference type="ARBA" id="ARBA00023082"/>
    </source>
</evidence>
<proteinExistence type="inferred from homology"/>
<gene>
    <name evidence="9" type="ORF">KDL28_03245</name>
</gene>
<dbReference type="InterPro" id="IPR013325">
    <property type="entry name" value="RNA_pol_sigma_r2"/>
</dbReference>
<comment type="caution">
    <text evidence="9">The sequence shown here is derived from an EMBL/GenBank/DDBJ whole genome shotgun (WGS) entry which is preliminary data.</text>
</comment>
<protein>
    <submittedName>
        <fullName evidence="9">RNA polymerase sigma factor</fullName>
    </submittedName>
</protein>
<feature type="region of interest" description="Disordered" evidence="6">
    <location>
        <begin position="192"/>
        <end position="214"/>
    </location>
</feature>
<dbReference type="EMBL" id="JAGSOV010000009">
    <property type="protein sequence ID" value="MCO1654066.1"/>
    <property type="molecule type" value="Genomic_DNA"/>
</dbReference>
<feature type="domain" description="RNA polymerase sigma factor 70 region 4 type 2" evidence="8">
    <location>
        <begin position="135"/>
        <end position="185"/>
    </location>
</feature>
<dbReference type="InterPro" id="IPR039425">
    <property type="entry name" value="RNA_pol_sigma-70-like"/>
</dbReference>
<dbReference type="InterPro" id="IPR014284">
    <property type="entry name" value="RNA_pol_sigma-70_dom"/>
</dbReference>
<dbReference type="Gene3D" id="1.10.10.10">
    <property type="entry name" value="Winged helix-like DNA-binding domain superfamily/Winged helix DNA-binding domain"/>
    <property type="match status" value="1"/>
</dbReference>
<evidence type="ECO:0000259" key="8">
    <source>
        <dbReference type="Pfam" id="PF08281"/>
    </source>
</evidence>
<dbReference type="SUPFAM" id="SSF88946">
    <property type="entry name" value="Sigma2 domain of RNA polymerase sigma factors"/>
    <property type="match status" value="1"/>
</dbReference>
<dbReference type="Proteomes" id="UP001165283">
    <property type="component" value="Unassembled WGS sequence"/>
</dbReference>
<keyword evidence="3" id="KW-0731">Sigma factor</keyword>
<dbReference type="CDD" id="cd06171">
    <property type="entry name" value="Sigma70_r4"/>
    <property type="match status" value="1"/>
</dbReference>
<evidence type="ECO:0000256" key="1">
    <source>
        <dbReference type="ARBA" id="ARBA00010641"/>
    </source>
</evidence>
<keyword evidence="10" id="KW-1185">Reference proteome</keyword>
<evidence type="ECO:0000256" key="4">
    <source>
        <dbReference type="ARBA" id="ARBA00023125"/>
    </source>
</evidence>
<dbReference type="InterPro" id="IPR036388">
    <property type="entry name" value="WH-like_DNA-bd_sf"/>
</dbReference>
<keyword evidence="2" id="KW-0805">Transcription regulation</keyword>
<dbReference type="RefSeq" id="WP_252435672.1">
    <property type="nucleotide sequence ID" value="NZ_JAGSOV010000009.1"/>
</dbReference>
<feature type="domain" description="RNA polymerase sigma-70 region 2" evidence="7">
    <location>
        <begin position="27"/>
        <end position="98"/>
    </location>
</feature>
<keyword evidence="4" id="KW-0238">DNA-binding</keyword>